<accession>A0A5E7CZQ2</accession>
<dbReference type="PANTHER" id="PTHR13593">
    <property type="match status" value="1"/>
</dbReference>
<dbReference type="AlphaFoldDB" id="A0A5E7CZQ2"/>
<protein>
    <recommendedName>
        <fullName evidence="3">Phospholipase</fullName>
    </recommendedName>
</protein>
<dbReference type="InterPro" id="IPR051057">
    <property type="entry name" value="PI-PLC_domain"/>
</dbReference>
<dbReference type="GO" id="GO:0008081">
    <property type="term" value="F:phosphoric diester hydrolase activity"/>
    <property type="evidence" value="ECO:0007669"/>
    <property type="project" value="InterPro"/>
</dbReference>
<dbReference type="PROSITE" id="PS50007">
    <property type="entry name" value="PIPLC_X_DOMAIN"/>
    <property type="match status" value="1"/>
</dbReference>
<dbReference type="PANTHER" id="PTHR13593:SF113">
    <property type="entry name" value="SI:DKEY-266F7.9"/>
    <property type="match status" value="1"/>
</dbReference>
<dbReference type="GO" id="GO:0006629">
    <property type="term" value="P:lipid metabolic process"/>
    <property type="evidence" value="ECO:0007669"/>
    <property type="project" value="InterPro"/>
</dbReference>
<gene>
    <name evidence="1" type="ORF">PS718_03392</name>
</gene>
<dbReference type="SUPFAM" id="SSF51695">
    <property type="entry name" value="PLC-like phosphodiesterases"/>
    <property type="match status" value="1"/>
</dbReference>
<dbReference type="RefSeq" id="WP_150603844.1">
    <property type="nucleotide sequence ID" value="NZ_CABVHX010000014.1"/>
</dbReference>
<dbReference type="InterPro" id="IPR017946">
    <property type="entry name" value="PLC-like_Pdiesterase_TIM-brl"/>
</dbReference>
<dbReference type="Proteomes" id="UP000325375">
    <property type="component" value="Unassembled WGS sequence"/>
</dbReference>
<reference evidence="1 2" key="1">
    <citation type="submission" date="2019-09" db="EMBL/GenBank/DDBJ databases">
        <authorList>
            <person name="Chandra G."/>
            <person name="Truman W A."/>
        </authorList>
    </citation>
    <scope>NUCLEOTIDE SEQUENCE [LARGE SCALE GENOMIC DNA]</scope>
    <source>
        <strain evidence="1">PS718</strain>
    </source>
</reference>
<dbReference type="EMBL" id="CABVHX010000014">
    <property type="protein sequence ID" value="VVO10507.1"/>
    <property type="molecule type" value="Genomic_DNA"/>
</dbReference>
<dbReference type="Gene3D" id="3.20.20.190">
    <property type="entry name" value="Phosphatidylinositol (PI) phosphodiesterase"/>
    <property type="match status" value="1"/>
</dbReference>
<evidence type="ECO:0008006" key="3">
    <source>
        <dbReference type="Google" id="ProtNLM"/>
    </source>
</evidence>
<evidence type="ECO:0000313" key="2">
    <source>
        <dbReference type="Proteomes" id="UP000325375"/>
    </source>
</evidence>
<organism evidence="1 2">
    <name type="scientific">Pseudomonas fluorescens</name>
    <dbReference type="NCBI Taxonomy" id="294"/>
    <lineage>
        <taxon>Bacteria</taxon>
        <taxon>Pseudomonadati</taxon>
        <taxon>Pseudomonadota</taxon>
        <taxon>Gammaproteobacteria</taxon>
        <taxon>Pseudomonadales</taxon>
        <taxon>Pseudomonadaceae</taxon>
        <taxon>Pseudomonas</taxon>
    </lineage>
</organism>
<dbReference type="CDD" id="cd08557">
    <property type="entry name" value="PI-PLCc_bacteria_like"/>
    <property type="match status" value="1"/>
</dbReference>
<name>A0A5E7CZQ2_PSEFL</name>
<sequence>MNNYTFKNLLPYQWMGSTPEIDNLTLFEMTLPGTHNAGCDWEASYAPFVANWVVCQDVPFYSQLNRGARALDLRLIYDSKSSGLAKFRFLHNNELSSRTLEDLIRDIKGFLERSYNEFIVLDFHELKGGKEPFDYKYFSEMMVKHLGEHIIPSENIHLSLGQLKKISRTQRLLVAAPSHYDLDWKLFCGQVIHKWAGDTYLEETLAPTSPLFAYVTELMKSPPSRDYLWSLSAAIWNVGGPQRILEVLDNWFDPAQKNWVEHCNIISFDFIKNSKIVFFCQAANLKKAAKKSTTGAVT</sequence>
<evidence type="ECO:0000313" key="1">
    <source>
        <dbReference type="EMBL" id="VVO10507.1"/>
    </source>
</evidence>
<proteinExistence type="predicted"/>